<dbReference type="CDD" id="cd01672">
    <property type="entry name" value="TMPK"/>
    <property type="match status" value="1"/>
</dbReference>
<protein>
    <recommendedName>
        <fullName evidence="3 12">Thymidylate kinase</fullName>
        <ecNumber evidence="2 12">2.7.4.9</ecNumber>
    </recommendedName>
    <alternativeName>
        <fullName evidence="9 12">dTMP kinase</fullName>
    </alternativeName>
</protein>
<evidence type="ECO:0000256" key="6">
    <source>
        <dbReference type="ARBA" id="ARBA00022741"/>
    </source>
</evidence>
<dbReference type="GO" id="GO:0006227">
    <property type="term" value="P:dUDP biosynthetic process"/>
    <property type="evidence" value="ECO:0007669"/>
    <property type="project" value="TreeGrafter"/>
</dbReference>
<dbReference type="InterPro" id="IPR027417">
    <property type="entry name" value="P-loop_NTPase"/>
</dbReference>
<feature type="domain" description="Thymidylate kinase-like" evidence="13">
    <location>
        <begin position="8"/>
        <end position="197"/>
    </location>
</feature>
<dbReference type="InterPro" id="IPR039430">
    <property type="entry name" value="Thymidylate_kin-like_dom"/>
</dbReference>
<keyword evidence="6 12" id="KW-0547">Nucleotide-binding</keyword>
<reference evidence="14" key="1">
    <citation type="journal article" date="2021" name="Proc. Natl. Acad. Sci. U.S.A.">
        <title>Global biogeography of chemosynthetic symbionts reveals both localized and globally distributed symbiont groups. .</title>
        <authorList>
            <person name="Osvatic J.T."/>
            <person name="Wilkins L.G.E."/>
            <person name="Leibrecht L."/>
            <person name="Leray M."/>
            <person name="Zauner S."/>
            <person name="Polzin J."/>
            <person name="Camacho Y."/>
            <person name="Gros O."/>
            <person name="van Gils J.A."/>
            <person name="Eisen J.A."/>
            <person name="Petersen J.M."/>
            <person name="Yuen B."/>
        </authorList>
    </citation>
    <scope>NUCLEOTIDE SEQUENCE</scope>
    <source>
        <strain evidence="14">MAGL173</strain>
    </source>
</reference>
<feature type="binding site" evidence="12">
    <location>
        <begin position="10"/>
        <end position="17"/>
    </location>
    <ligand>
        <name>ATP</name>
        <dbReference type="ChEBI" id="CHEBI:30616"/>
    </ligand>
</feature>
<dbReference type="NCBIfam" id="TIGR00041">
    <property type="entry name" value="DTMP_kinase"/>
    <property type="match status" value="1"/>
</dbReference>
<evidence type="ECO:0000256" key="3">
    <source>
        <dbReference type="ARBA" id="ARBA00017144"/>
    </source>
</evidence>
<dbReference type="GO" id="GO:0006235">
    <property type="term" value="P:dTTP biosynthetic process"/>
    <property type="evidence" value="ECO:0007669"/>
    <property type="project" value="UniProtKB-UniRule"/>
</dbReference>
<evidence type="ECO:0000256" key="1">
    <source>
        <dbReference type="ARBA" id="ARBA00009776"/>
    </source>
</evidence>
<keyword evidence="7 12" id="KW-0418">Kinase</keyword>
<evidence type="ECO:0000313" key="14">
    <source>
        <dbReference type="EMBL" id="MCG7937254.1"/>
    </source>
</evidence>
<dbReference type="Pfam" id="PF02223">
    <property type="entry name" value="Thymidylate_kin"/>
    <property type="match status" value="1"/>
</dbReference>
<comment type="function">
    <text evidence="11 12">Phosphorylation of dTMP to form dTDP in both de novo and salvage pathways of dTTP synthesis.</text>
</comment>
<organism evidence="14 15">
    <name type="scientific">Candidatus Thiodiazotropha lotti</name>
    <dbReference type="NCBI Taxonomy" id="2792787"/>
    <lineage>
        <taxon>Bacteria</taxon>
        <taxon>Pseudomonadati</taxon>
        <taxon>Pseudomonadota</taxon>
        <taxon>Gammaproteobacteria</taxon>
        <taxon>Chromatiales</taxon>
        <taxon>Sedimenticolaceae</taxon>
        <taxon>Candidatus Thiodiazotropha</taxon>
    </lineage>
</organism>
<evidence type="ECO:0000256" key="11">
    <source>
        <dbReference type="ARBA" id="ARBA00057735"/>
    </source>
</evidence>
<evidence type="ECO:0000313" key="15">
    <source>
        <dbReference type="Proteomes" id="UP000886687"/>
    </source>
</evidence>
<dbReference type="Gene3D" id="3.40.50.300">
    <property type="entry name" value="P-loop containing nucleotide triphosphate hydrolases"/>
    <property type="match status" value="1"/>
</dbReference>
<evidence type="ECO:0000256" key="5">
    <source>
        <dbReference type="ARBA" id="ARBA00022727"/>
    </source>
</evidence>
<keyword evidence="4 12" id="KW-0808">Transferase</keyword>
<evidence type="ECO:0000256" key="4">
    <source>
        <dbReference type="ARBA" id="ARBA00022679"/>
    </source>
</evidence>
<dbReference type="EMBL" id="JAEPDI010000001">
    <property type="protein sequence ID" value="MCG7937254.1"/>
    <property type="molecule type" value="Genomic_DNA"/>
</dbReference>
<evidence type="ECO:0000256" key="2">
    <source>
        <dbReference type="ARBA" id="ARBA00012980"/>
    </source>
</evidence>
<dbReference type="SUPFAM" id="SSF52540">
    <property type="entry name" value="P-loop containing nucleoside triphosphate hydrolases"/>
    <property type="match status" value="1"/>
</dbReference>
<dbReference type="PANTHER" id="PTHR10344:SF4">
    <property type="entry name" value="UMP-CMP KINASE 2, MITOCHONDRIAL"/>
    <property type="match status" value="1"/>
</dbReference>
<evidence type="ECO:0000256" key="10">
    <source>
        <dbReference type="ARBA" id="ARBA00048743"/>
    </source>
</evidence>
<comment type="catalytic activity">
    <reaction evidence="10 12">
        <text>dTMP + ATP = dTDP + ADP</text>
        <dbReference type="Rhea" id="RHEA:13517"/>
        <dbReference type="ChEBI" id="CHEBI:30616"/>
        <dbReference type="ChEBI" id="CHEBI:58369"/>
        <dbReference type="ChEBI" id="CHEBI:63528"/>
        <dbReference type="ChEBI" id="CHEBI:456216"/>
        <dbReference type="EC" id="2.7.4.9"/>
    </reaction>
</comment>
<dbReference type="GO" id="GO:0004798">
    <property type="term" value="F:dTMP kinase activity"/>
    <property type="evidence" value="ECO:0007669"/>
    <property type="project" value="UniProtKB-UniRule"/>
</dbReference>
<dbReference type="AlphaFoldDB" id="A0A9E4K1G3"/>
<dbReference type="FunFam" id="3.40.50.300:FF:000225">
    <property type="entry name" value="Thymidylate kinase"/>
    <property type="match status" value="1"/>
</dbReference>
<dbReference type="GO" id="GO:0006233">
    <property type="term" value="P:dTDP biosynthetic process"/>
    <property type="evidence" value="ECO:0007669"/>
    <property type="project" value="InterPro"/>
</dbReference>
<dbReference type="Proteomes" id="UP000886687">
    <property type="component" value="Unassembled WGS sequence"/>
</dbReference>
<sequence length="210" mass="23025">MKGRFITVEGGEGAGKSSNLDYIRNLLNSAGKQVVFTREPGGTPLGEAIRDLLLGHQHTGMADDTELLLMFAARAEHLQQKIIPALQQGQWVLCDRFTDASYAYQGAGRGLASDRIASLEQFVQGELRPDLTLLLDLPVEQGLARAGKRSEPDRFEKQAMSFFEKVRAGYLEIAAREPHRVKIVDASKSLETVQQQINGVVTAFLEQSGG</sequence>
<dbReference type="HAMAP" id="MF_00165">
    <property type="entry name" value="Thymidylate_kinase"/>
    <property type="match status" value="1"/>
</dbReference>
<comment type="caution">
    <text evidence="14">The sequence shown here is derived from an EMBL/GenBank/DDBJ whole genome shotgun (WGS) entry which is preliminary data.</text>
</comment>
<dbReference type="GO" id="GO:0005524">
    <property type="term" value="F:ATP binding"/>
    <property type="evidence" value="ECO:0007669"/>
    <property type="project" value="UniProtKB-UniRule"/>
</dbReference>
<name>A0A9E4K1G3_9GAMM</name>
<comment type="similarity">
    <text evidence="1 12">Belongs to the thymidylate kinase family.</text>
</comment>
<evidence type="ECO:0000256" key="9">
    <source>
        <dbReference type="ARBA" id="ARBA00029962"/>
    </source>
</evidence>
<dbReference type="GO" id="GO:0005829">
    <property type="term" value="C:cytosol"/>
    <property type="evidence" value="ECO:0007669"/>
    <property type="project" value="TreeGrafter"/>
</dbReference>
<keyword evidence="8 12" id="KW-0067">ATP-binding</keyword>
<dbReference type="PANTHER" id="PTHR10344">
    <property type="entry name" value="THYMIDYLATE KINASE"/>
    <property type="match status" value="1"/>
</dbReference>
<evidence type="ECO:0000256" key="8">
    <source>
        <dbReference type="ARBA" id="ARBA00022840"/>
    </source>
</evidence>
<evidence type="ECO:0000256" key="7">
    <source>
        <dbReference type="ARBA" id="ARBA00022777"/>
    </source>
</evidence>
<proteinExistence type="inferred from homology"/>
<evidence type="ECO:0000256" key="12">
    <source>
        <dbReference type="HAMAP-Rule" id="MF_00165"/>
    </source>
</evidence>
<gene>
    <name evidence="12 14" type="primary">tmk</name>
    <name evidence="14" type="ORF">JAZ04_00160</name>
</gene>
<accession>A0A9E4K1G3</accession>
<dbReference type="EC" id="2.7.4.9" evidence="2 12"/>
<evidence type="ECO:0000259" key="13">
    <source>
        <dbReference type="Pfam" id="PF02223"/>
    </source>
</evidence>
<keyword evidence="5 12" id="KW-0545">Nucleotide biosynthesis</keyword>
<dbReference type="InterPro" id="IPR018094">
    <property type="entry name" value="Thymidylate_kinase"/>
</dbReference>